<dbReference type="Proteomes" id="UP000194236">
    <property type="component" value="Unassembled WGS sequence"/>
</dbReference>
<comment type="caution">
    <text evidence="1">The sequence shown here is derived from an EMBL/GenBank/DDBJ whole genome shotgun (WGS) entry which is preliminary data.</text>
</comment>
<protein>
    <submittedName>
        <fullName evidence="1">Uncharacterized protein</fullName>
    </submittedName>
</protein>
<evidence type="ECO:0000313" key="1">
    <source>
        <dbReference type="EMBL" id="OTF70880.1"/>
    </source>
</evidence>
<sequence length="66" mass="7797">MSRHRNIRTRTFSEEYDDYDYDQFGRSLEEDSCISPGTANMYLYENHMNTFPESSSDQPSETDDLT</sequence>
<keyword evidence="2" id="KW-1185">Reference proteome</keyword>
<dbReference type="EMBL" id="MUJZ01063609">
    <property type="protein sequence ID" value="OTF70880.1"/>
    <property type="molecule type" value="Genomic_DNA"/>
</dbReference>
<evidence type="ECO:0000313" key="2">
    <source>
        <dbReference type="Proteomes" id="UP000194236"/>
    </source>
</evidence>
<feature type="non-terminal residue" evidence="1">
    <location>
        <position position="66"/>
    </location>
</feature>
<accession>A0A1Y3AQZ0</accession>
<dbReference type="OrthoDB" id="342024at2759"/>
<organism evidence="1 2">
    <name type="scientific">Euroglyphus maynei</name>
    <name type="common">Mayne's house dust mite</name>
    <dbReference type="NCBI Taxonomy" id="6958"/>
    <lineage>
        <taxon>Eukaryota</taxon>
        <taxon>Metazoa</taxon>
        <taxon>Ecdysozoa</taxon>
        <taxon>Arthropoda</taxon>
        <taxon>Chelicerata</taxon>
        <taxon>Arachnida</taxon>
        <taxon>Acari</taxon>
        <taxon>Acariformes</taxon>
        <taxon>Sarcoptiformes</taxon>
        <taxon>Astigmata</taxon>
        <taxon>Psoroptidia</taxon>
        <taxon>Analgoidea</taxon>
        <taxon>Pyroglyphidae</taxon>
        <taxon>Pyroglyphinae</taxon>
        <taxon>Euroglyphus</taxon>
    </lineage>
</organism>
<reference evidence="1 2" key="1">
    <citation type="submission" date="2017-03" db="EMBL/GenBank/DDBJ databases">
        <title>Genome Survey of Euroglyphus maynei.</title>
        <authorList>
            <person name="Arlian L.G."/>
            <person name="Morgan M.S."/>
            <person name="Rider S.D."/>
        </authorList>
    </citation>
    <scope>NUCLEOTIDE SEQUENCE [LARGE SCALE GENOMIC DNA]</scope>
    <source>
        <strain evidence="1">Arlian Lab</strain>
        <tissue evidence="1">Whole body</tissue>
    </source>
</reference>
<proteinExistence type="predicted"/>
<gene>
    <name evidence="1" type="ORF">BLA29_007381</name>
</gene>
<name>A0A1Y3AQZ0_EURMA</name>
<dbReference type="AlphaFoldDB" id="A0A1Y3AQZ0"/>